<feature type="transmembrane region" description="Helical" evidence="12">
    <location>
        <begin position="755"/>
        <end position="775"/>
    </location>
</feature>
<evidence type="ECO:0000256" key="11">
    <source>
        <dbReference type="SAM" id="MobiDB-lite"/>
    </source>
</evidence>
<dbReference type="Gene3D" id="2.70.150.10">
    <property type="entry name" value="Calcium-transporting ATPase, cytoplasmic transduction domain A"/>
    <property type="match status" value="1"/>
</dbReference>
<keyword evidence="15" id="KW-1185">Reference proteome</keyword>
<dbReference type="Pfam" id="PF00122">
    <property type="entry name" value="E1-E2_ATPase"/>
    <property type="match status" value="1"/>
</dbReference>
<reference evidence="14" key="1">
    <citation type="journal article" date="2014" name="Int. J. Syst. Evol. Microbiol.">
        <title>Complete genome sequence of Corynebacterium casei LMG S-19264T (=DSM 44701T), isolated from a smear-ripened cheese.</title>
        <authorList>
            <consortium name="US DOE Joint Genome Institute (JGI-PGF)"/>
            <person name="Walter F."/>
            <person name="Albersmeier A."/>
            <person name="Kalinowski J."/>
            <person name="Ruckert C."/>
        </authorList>
    </citation>
    <scope>NUCLEOTIDE SEQUENCE</scope>
    <source>
        <strain evidence="14">CGMCC 1.8984</strain>
    </source>
</reference>
<dbReference type="SFLD" id="SFLDS00003">
    <property type="entry name" value="Haloacid_Dehalogenase"/>
    <property type="match status" value="1"/>
</dbReference>
<dbReference type="PRINTS" id="PR00119">
    <property type="entry name" value="CATATPASE"/>
</dbReference>
<evidence type="ECO:0000256" key="10">
    <source>
        <dbReference type="ARBA" id="ARBA00049360"/>
    </source>
</evidence>
<dbReference type="InterPro" id="IPR044492">
    <property type="entry name" value="P_typ_ATPase_HD_dom"/>
</dbReference>
<dbReference type="SUPFAM" id="SSF81653">
    <property type="entry name" value="Calcium ATPase, transduction domain A"/>
    <property type="match status" value="1"/>
</dbReference>
<feature type="transmembrane region" description="Helical" evidence="12">
    <location>
        <begin position="718"/>
        <end position="743"/>
    </location>
</feature>
<feature type="region of interest" description="Disordered" evidence="11">
    <location>
        <begin position="1"/>
        <end position="23"/>
    </location>
</feature>
<dbReference type="SUPFAM" id="SSF81660">
    <property type="entry name" value="Metal cation-transporting ATPase, ATP-binding domain N"/>
    <property type="match status" value="1"/>
</dbReference>
<evidence type="ECO:0000256" key="8">
    <source>
        <dbReference type="ARBA" id="ARBA00022989"/>
    </source>
</evidence>
<dbReference type="InterPro" id="IPR004014">
    <property type="entry name" value="ATPase_P-typ_cation-transptr_N"/>
</dbReference>
<dbReference type="InterPro" id="IPR023214">
    <property type="entry name" value="HAD_sf"/>
</dbReference>
<dbReference type="RefSeq" id="WP_188744007.1">
    <property type="nucleotide sequence ID" value="NZ_BAABFW010000005.1"/>
</dbReference>
<protein>
    <submittedName>
        <fullName evidence="14">Magnesium-transporting ATPase</fullName>
    </submittedName>
</protein>
<evidence type="ECO:0000256" key="1">
    <source>
        <dbReference type="ARBA" id="ARBA00004651"/>
    </source>
</evidence>
<feature type="domain" description="Cation-transporting P-type ATPase N-terminal" evidence="13">
    <location>
        <begin position="1"/>
        <end position="62"/>
    </location>
</feature>
<dbReference type="GO" id="GO:0016887">
    <property type="term" value="F:ATP hydrolysis activity"/>
    <property type="evidence" value="ECO:0007669"/>
    <property type="project" value="InterPro"/>
</dbReference>
<keyword evidence="7" id="KW-1278">Translocase</keyword>
<dbReference type="GO" id="GO:0005886">
    <property type="term" value="C:plasma membrane"/>
    <property type="evidence" value="ECO:0007669"/>
    <property type="project" value="UniProtKB-SubCell"/>
</dbReference>
<evidence type="ECO:0000259" key="13">
    <source>
        <dbReference type="SMART" id="SM00831"/>
    </source>
</evidence>
<dbReference type="PANTHER" id="PTHR43294">
    <property type="entry name" value="SODIUM/POTASSIUM-TRANSPORTING ATPASE SUBUNIT ALPHA"/>
    <property type="match status" value="1"/>
</dbReference>
<evidence type="ECO:0000256" key="7">
    <source>
        <dbReference type="ARBA" id="ARBA00022967"/>
    </source>
</evidence>
<evidence type="ECO:0000313" key="15">
    <source>
        <dbReference type="Proteomes" id="UP000636956"/>
    </source>
</evidence>
<comment type="similarity">
    <text evidence="2">Belongs to the cation transport ATPase (P-type) (TC 3.A.3) family. Type IIA subfamily.</text>
</comment>
<dbReference type="Pfam" id="PF00689">
    <property type="entry name" value="Cation_ATPase_C"/>
    <property type="match status" value="1"/>
</dbReference>
<evidence type="ECO:0000256" key="4">
    <source>
        <dbReference type="ARBA" id="ARBA00022692"/>
    </source>
</evidence>
<reference evidence="14" key="2">
    <citation type="submission" date="2020-09" db="EMBL/GenBank/DDBJ databases">
        <authorList>
            <person name="Sun Q."/>
            <person name="Zhou Y."/>
        </authorList>
    </citation>
    <scope>NUCLEOTIDE SEQUENCE</scope>
    <source>
        <strain evidence="14">CGMCC 1.8984</strain>
    </source>
</reference>
<dbReference type="Pfam" id="PF00702">
    <property type="entry name" value="Hydrolase"/>
    <property type="match status" value="1"/>
</dbReference>
<dbReference type="NCBIfam" id="TIGR01494">
    <property type="entry name" value="ATPase_P-type"/>
    <property type="match status" value="3"/>
</dbReference>
<evidence type="ECO:0000256" key="5">
    <source>
        <dbReference type="ARBA" id="ARBA00022741"/>
    </source>
</evidence>
<dbReference type="SFLD" id="SFLDG00002">
    <property type="entry name" value="C1.7:_P-type_atpase_like"/>
    <property type="match status" value="1"/>
</dbReference>
<evidence type="ECO:0000256" key="9">
    <source>
        <dbReference type="ARBA" id="ARBA00023136"/>
    </source>
</evidence>
<dbReference type="Gene3D" id="3.40.1110.10">
    <property type="entry name" value="Calcium-transporting ATPase, cytoplasmic domain N"/>
    <property type="match status" value="1"/>
</dbReference>
<dbReference type="EMBL" id="BMMD01000017">
    <property type="protein sequence ID" value="GGJ87566.1"/>
    <property type="molecule type" value="Genomic_DNA"/>
</dbReference>
<dbReference type="InterPro" id="IPR008250">
    <property type="entry name" value="ATPase_P-typ_transduc_dom_A_sf"/>
</dbReference>
<comment type="catalytic activity">
    <reaction evidence="10">
        <text>ATP + H2O = ADP + phosphate + H(+)</text>
        <dbReference type="Rhea" id="RHEA:13065"/>
        <dbReference type="ChEBI" id="CHEBI:15377"/>
        <dbReference type="ChEBI" id="CHEBI:15378"/>
        <dbReference type="ChEBI" id="CHEBI:30616"/>
        <dbReference type="ChEBI" id="CHEBI:43474"/>
        <dbReference type="ChEBI" id="CHEBI:456216"/>
    </reaction>
</comment>
<dbReference type="InterPro" id="IPR006068">
    <property type="entry name" value="ATPase_P-typ_cation-transptr_C"/>
</dbReference>
<dbReference type="PANTHER" id="PTHR43294:SF21">
    <property type="entry name" value="CATION TRANSPORTING ATPASE"/>
    <property type="match status" value="1"/>
</dbReference>
<dbReference type="InterPro" id="IPR023299">
    <property type="entry name" value="ATPase_P-typ_cyto_dom_N"/>
</dbReference>
<feature type="transmembrane region" description="Helical" evidence="12">
    <location>
        <begin position="65"/>
        <end position="82"/>
    </location>
</feature>
<feature type="transmembrane region" description="Helical" evidence="12">
    <location>
        <begin position="217"/>
        <end position="237"/>
    </location>
</feature>
<dbReference type="InterPro" id="IPR059000">
    <property type="entry name" value="ATPase_P-type_domA"/>
</dbReference>
<feature type="transmembrane region" description="Helical" evidence="12">
    <location>
        <begin position="243"/>
        <end position="269"/>
    </location>
</feature>
<evidence type="ECO:0000256" key="6">
    <source>
        <dbReference type="ARBA" id="ARBA00022840"/>
    </source>
</evidence>
<dbReference type="InterPro" id="IPR018303">
    <property type="entry name" value="ATPase_P-typ_P_site"/>
</dbReference>
<comment type="subcellular location">
    <subcellularLocation>
        <location evidence="1">Cell membrane</location>
        <topology evidence="1">Multi-pass membrane protein</topology>
    </subcellularLocation>
</comment>
<dbReference type="InterPro" id="IPR036412">
    <property type="entry name" value="HAD-like_sf"/>
</dbReference>
<dbReference type="PRINTS" id="PR00120">
    <property type="entry name" value="HATPASE"/>
</dbReference>
<comment type="caution">
    <text evidence="14">The sequence shown here is derived from an EMBL/GenBank/DDBJ whole genome shotgun (WGS) entry which is preliminary data.</text>
</comment>
<proteinExistence type="inferred from homology"/>
<feature type="transmembrane region" description="Helical" evidence="12">
    <location>
        <begin position="826"/>
        <end position="845"/>
    </location>
</feature>
<keyword evidence="8 12" id="KW-1133">Transmembrane helix</keyword>
<dbReference type="Pfam" id="PF00690">
    <property type="entry name" value="Cation_ATPase_N"/>
    <property type="match status" value="1"/>
</dbReference>
<dbReference type="AlphaFoldDB" id="A0A917PPS9"/>
<dbReference type="Gene3D" id="1.20.1110.10">
    <property type="entry name" value="Calcium-transporting ATPase, transmembrane domain"/>
    <property type="match status" value="1"/>
</dbReference>
<keyword evidence="5" id="KW-0547">Nucleotide-binding</keyword>
<keyword evidence="3" id="KW-1003">Cell membrane</keyword>
<feature type="transmembrane region" description="Helical" evidence="12">
    <location>
        <begin position="795"/>
        <end position="820"/>
    </location>
</feature>
<keyword evidence="4 12" id="KW-0812">Transmembrane</keyword>
<sequence length="859" mass="90546">MSGIVAPGLTTAEAGARREQGGANRLPAARRPSAVRRLLGEIVHFFAIMLWVAAVLALFAGLPALSIAIVAVIVLNAVFAAVQQARADRAADRLQALLPTRVSVWRDGRRRVIEAEDVVVGDLLLLEAGDRVPADATVVTANRLLVDTSLLTGESVAASVAEGERLFAGTFVVEGDARAVTTGIGAATRLAGIARLTTSTTKPDTPLTRGLRGVVRLTAAIAVIVGVVFLLVSVLVGNPIQDALVFAIGVTVALVPEALLPTVTLSLAWGSEQMAKRRILVRNLEAVETLGSTTFICTDKTGTLTRNEMAVVEAWTPAGSVSVDGTGYQPTGQLRWSEPDAPDPIRALAIAGTRCSTGYAEEVGGQWRAHGDPMEAALDAFARRLGFDTLDDRADVSAQLRFPFDPRRRRMAVVLADEVVVKGSPDGLLPLCGDDPDANRALEELTARGLRVLAVASAPRDGRTPQTLEECEQGLRLLGLVGLEDPPRDDVRESLEACRRAGVRVAMVTGDHPVTATAIAEEVGLRLPGAPVLVGADLPAEEQHLAALLDHDGVVIARVSPEDKLRIARALRSRGHVVAMTGDGVNDAPALHEADIGVAMGRSGTDVAREAADLVLLDDSFAGIVAGIEHGRATFVNIRRFLTYHLTDNVAELTPFLVWALSGGQFPLALGVLQIIALDLGTDTLSAVALGAEPPAKHLLDGPPVRGRLMNGTVLRRAFGVLGPLEAALTMVAFVVSLVALGWRPGESFPTGADLMAASGAAFMTVVAAQTANAFACRSSTKWPGALGWTTNRLLIPAAAIELAFSLVVLWVPPIAMAIGHQNPPLWGWVVAIASMPILIAVDAFDKHLRARRPRRPHS</sequence>
<feature type="transmembrane region" description="Helical" evidence="12">
    <location>
        <begin position="38"/>
        <end position="59"/>
    </location>
</feature>
<dbReference type="Gene3D" id="3.40.50.1000">
    <property type="entry name" value="HAD superfamily/HAD-like"/>
    <property type="match status" value="1"/>
</dbReference>
<evidence type="ECO:0000256" key="2">
    <source>
        <dbReference type="ARBA" id="ARBA00005675"/>
    </source>
</evidence>
<accession>A0A917PPS9</accession>
<evidence type="ECO:0000256" key="3">
    <source>
        <dbReference type="ARBA" id="ARBA00022475"/>
    </source>
</evidence>
<dbReference type="SUPFAM" id="SSF56784">
    <property type="entry name" value="HAD-like"/>
    <property type="match status" value="1"/>
</dbReference>
<keyword evidence="9 12" id="KW-0472">Membrane</keyword>
<name>A0A917PPS9_9MICO</name>
<evidence type="ECO:0000313" key="14">
    <source>
        <dbReference type="EMBL" id="GGJ87566.1"/>
    </source>
</evidence>
<dbReference type="GO" id="GO:0005524">
    <property type="term" value="F:ATP binding"/>
    <property type="evidence" value="ECO:0007669"/>
    <property type="project" value="UniProtKB-KW"/>
</dbReference>
<dbReference type="InterPro" id="IPR050510">
    <property type="entry name" value="Cation_transp_ATPase_P-type"/>
</dbReference>
<dbReference type="Proteomes" id="UP000636956">
    <property type="component" value="Unassembled WGS sequence"/>
</dbReference>
<dbReference type="SUPFAM" id="SSF81665">
    <property type="entry name" value="Calcium ATPase, transmembrane domain M"/>
    <property type="match status" value="1"/>
</dbReference>
<dbReference type="InterPro" id="IPR023298">
    <property type="entry name" value="ATPase_P-typ_TM_dom_sf"/>
</dbReference>
<dbReference type="PROSITE" id="PS00154">
    <property type="entry name" value="ATPASE_E1_E2"/>
    <property type="match status" value="1"/>
</dbReference>
<dbReference type="SFLD" id="SFLDF00027">
    <property type="entry name" value="p-type_atpase"/>
    <property type="match status" value="1"/>
</dbReference>
<dbReference type="SMART" id="SM00831">
    <property type="entry name" value="Cation_ATPase_N"/>
    <property type="match status" value="1"/>
</dbReference>
<keyword evidence="6" id="KW-0067">ATP-binding</keyword>
<organism evidence="14 15">
    <name type="scientific">Agromyces bauzanensis</name>
    <dbReference type="NCBI Taxonomy" id="1308924"/>
    <lineage>
        <taxon>Bacteria</taxon>
        <taxon>Bacillati</taxon>
        <taxon>Actinomycetota</taxon>
        <taxon>Actinomycetes</taxon>
        <taxon>Micrococcales</taxon>
        <taxon>Microbacteriaceae</taxon>
        <taxon>Agromyces</taxon>
    </lineage>
</organism>
<dbReference type="InterPro" id="IPR001757">
    <property type="entry name" value="P_typ_ATPase"/>
</dbReference>
<gene>
    <name evidence="14" type="ORF">GCM10011372_27550</name>
</gene>
<evidence type="ECO:0000256" key="12">
    <source>
        <dbReference type="SAM" id="Phobius"/>
    </source>
</evidence>